<sequence length="440" mass="49603">MRQIIGLNFPNGQGGYNWISAWDAGVAIKAPPGMHFNQVMSHSVVSDGNAHHIPYLTIGDADGDEAGGYVSGYLKATWYENGAQIPYDWLGNELWGCGGPYKLRVEVWDIQANTPYGVPNNRYYGNSWVEYTVIPHNSSICYLRPNDMGNYGGYDGNIFHNFWGFSRWSGFPTTGFQYAAFTLIGAGADQSRYRCYSHNGGGKIWLSTINGYGANCTVNYASEQKWQFIQNGTPVITMEYFNGRDWIWMDSFTIPVPSKWPAKINQNLLEFTNQLTDDINEPGDRRYWEGGAEHGRWKYFPKTTYKTLDYCRNDDHSSLHRYTTTRDEALDDNFRRGLLYTIEEYKGNSDWNPNFVRGIGSFMGEWGILGNYNPLFANKIWTANKVTSNTGLGPARSYPLGLGQNGQVINESGIKSGSAIHGNVIISMDIFNKRAICRGD</sequence>
<dbReference type="RefSeq" id="WP_086320349.1">
    <property type="nucleotide sequence ID" value="NZ_NASK01000088.1"/>
</dbReference>
<dbReference type="OrthoDB" id="7064939at2"/>
<gene>
    <name evidence="1" type="ORF">B6D06_04530</name>
</gene>
<evidence type="ECO:0000313" key="1">
    <source>
        <dbReference type="EMBL" id="OTQ50266.1"/>
    </source>
</evidence>
<protein>
    <submittedName>
        <fullName evidence="1">Uncharacterized protein</fullName>
    </submittedName>
</protein>
<reference evidence="1 2" key="1">
    <citation type="submission" date="2017-03" db="EMBL/GenBank/DDBJ databases">
        <title>Comparative genomics of honeybee gut symbionts reveal geographically distinct and subgroup specific antibiotic resistance.</title>
        <authorList>
            <person name="Ludvigsen J."/>
            <person name="Porcellato D."/>
            <person name="Labee-Lund T.M."/>
            <person name="Amdam G.V."/>
            <person name="Rudi K."/>
        </authorList>
    </citation>
    <scope>NUCLEOTIDE SEQUENCE [LARGE SCALE GENOMIC DNA]</scope>
    <source>
        <strain evidence="1 2">A-4-12</strain>
    </source>
</reference>
<dbReference type="AlphaFoldDB" id="A0A242NVE6"/>
<evidence type="ECO:0000313" key="2">
    <source>
        <dbReference type="Proteomes" id="UP000194968"/>
    </source>
</evidence>
<dbReference type="Proteomes" id="UP000194968">
    <property type="component" value="Unassembled WGS sequence"/>
</dbReference>
<organism evidence="1 2">
    <name type="scientific">Gilliamella apis</name>
    <dbReference type="NCBI Taxonomy" id="1970738"/>
    <lineage>
        <taxon>Bacteria</taxon>
        <taxon>Pseudomonadati</taxon>
        <taxon>Pseudomonadota</taxon>
        <taxon>Gammaproteobacteria</taxon>
        <taxon>Orbales</taxon>
        <taxon>Orbaceae</taxon>
        <taxon>Gilliamella</taxon>
    </lineage>
</organism>
<accession>A0A242NVE6</accession>
<proteinExistence type="predicted"/>
<comment type="caution">
    <text evidence="1">The sequence shown here is derived from an EMBL/GenBank/DDBJ whole genome shotgun (WGS) entry which is preliminary data.</text>
</comment>
<name>A0A242NVE6_9GAMM</name>
<dbReference type="EMBL" id="NASK01000088">
    <property type="protein sequence ID" value="OTQ50266.1"/>
    <property type="molecule type" value="Genomic_DNA"/>
</dbReference>